<accession>A0A2Z2N8S0</accession>
<dbReference type="Proteomes" id="UP000250189">
    <property type="component" value="Chromosome"/>
</dbReference>
<dbReference type="OrthoDB" id="103605at2157"/>
<gene>
    <name evidence="2" type="ORF">A3L04_06360</name>
</gene>
<dbReference type="RefSeq" id="WP_068578037.1">
    <property type="nucleotide sequence ID" value="NZ_CP015193.1"/>
</dbReference>
<sequence>MARRGAPKRLKEPVENIHLQLQISYVRKLDERRGSLSRREFIEMLLDASDANVAEVMRELEEYKRLTSKLEKDYAELEAKFLKLQDDYERVLKERDALREEVKALKAELAELKRQLKMSARERQAEDLKLEIYEILDKYGRDGSIKMLDLLKRLGYSGDYLRHAKEFLERWFVDEGKILVSEELGLVVEKDLRFRELGWIVRIAKRDDGKFRSSGIVEGVIA</sequence>
<dbReference type="AlphaFoldDB" id="A0A2Z2N8S0"/>
<evidence type="ECO:0000256" key="1">
    <source>
        <dbReference type="SAM" id="Coils"/>
    </source>
</evidence>
<dbReference type="GeneID" id="33322185"/>
<dbReference type="EMBL" id="CP015193">
    <property type="protein sequence ID" value="ASJ16720.1"/>
    <property type="molecule type" value="Genomic_DNA"/>
</dbReference>
<keyword evidence="3" id="KW-1185">Reference proteome</keyword>
<evidence type="ECO:0000313" key="3">
    <source>
        <dbReference type="Proteomes" id="UP000250189"/>
    </source>
</evidence>
<reference evidence="2 3" key="1">
    <citation type="submission" date="2016-04" db="EMBL/GenBank/DDBJ databases">
        <title>Complete genome sequence of Thermococcus chitonophagus type strain GC74.</title>
        <authorList>
            <person name="Oger P.M."/>
        </authorList>
    </citation>
    <scope>NUCLEOTIDE SEQUENCE [LARGE SCALE GENOMIC DNA]</scope>
    <source>
        <strain evidence="2 3">GC74</strain>
    </source>
</reference>
<dbReference type="Gene3D" id="1.10.287.1490">
    <property type="match status" value="1"/>
</dbReference>
<proteinExistence type="predicted"/>
<keyword evidence="1" id="KW-0175">Coiled coil</keyword>
<name>A0A2Z2N8S0_9EURY</name>
<organism evidence="2 3">
    <name type="scientific">Thermococcus chitonophagus</name>
    <dbReference type="NCBI Taxonomy" id="54262"/>
    <lineage>
        <taxon>Archaea</taxon>
        <taxon>Methanobacteriati</taxon>
        <taxon>Methanobacteriota</taxon>
        <taxon>Thermococci</taxon>
        <taxon>Thermococcales</taxon>
        <taxon>Thermococcaceae</taxon>
        <taxon>Thermococcus</taxon>
    </lineage>
</organism>
<feature type="coiled-coil region" evidence="1">
    <location>
        <begin position="46"/>
        <end position="129"/>
    </location>
</feature>
<evidence type="ECO:0000313" key="2">
    <source>
        <dbReference type="EMBL" id="ASJ16720.1"/>
    </source>
</evidence>
<protein>
    <submittedName>
        <fullName evidence="2">Uncharacterized protein</fullName>
    </submittedName>
</protein>